<dbReference type="EMBL" id="RAXT01000020">
    <property type="protein sequence ID" value="RKG37469.1"/>
    <property type="molecule type" value="Genomic_DNA"/>
</dbReference>
<proteinExistence type="predicted"/>
<dbReference type="Proteomes" id="UP000280405">
    <property type="component" value="Unassembled WGS sequence"/>
</dbReference>
<gene>
    <name evidence="2" type="ORF">D7V20_10755</name>
</gene>
<keyword evidence="1" id="KW-0812">Transmembrane</keyword>
<keyword evidence="1" id="KW-0472">Membrane</keyword>
<keyword evidence="1" id="KW-1133">Transmembrane helix</keyword>
<name>A0A3A8ETI9_9GAMM</name>
<keyword evidence="3" id="KW-1185">Reference proteome</keyword>
<evidence type="ECO:0000256" key="1">
    <source>
        <dbReference type="SAM" id="Phobius"/>
    </source>
</evidence>
<protein>
    <submittedName>
        <fullName evidence="2">Uncharacterized protein</fullName>
    </submittedName>
</protein>
<sequence length="239" mass="27600">MSNFNILNLFKLLNENQGVVSLAIFLVTLLFGWFSGIFGALRKRPKFKIDIIDGPSFCCTFNNGNEFNGHDTHITAFALYLNIANIGSAPSSIHRIYIGYHHDIDRIGIDWLKYKIFWFWLEKETVISEDFRVDIGNNNIKVFPFLTQKNNLSPVKIDKFLEVGKSTNGIVYFEQEESWGTYFPFLNHGKVEIKVKISDVFGNYHSRKFKIDLLTLDDAKKFNPAFGNTYTEISRNRST</sequence>
<dbReference type="OrthoDB" id="8478727at2"/>
<evidence type="ECO:0000313" key="3">
    <source>
        <dbReference type="Proteomes" id="UP000280405"/>
    </source>
</evidence>
<dbReference type="AlphaFoldDB" id="A0A3A8ETI9"/>
<reference evidence="2 3" key="1">
    <citation type="submission" date="2018-09" db="EMBL/GenBank/DDBJ databases">
        <title>The draft genome of Acinetobacter spp. strains.</title>
        <authorList>
            <person name="Qin J."/>
            <person name="Feng Y."/>
            <person name="Zong Z."/>
        </authorList>
    </citation>
    <scope>NUCLEOTIDE SEQUENCE [LARGE SCALE GENOMIC DNA]</scope>
    <source>
        <strain evidence="2 3">WCHAc060115</strain>
    </source>
</reference>
<feature type="transmembrane region" description="Helical" evidence="1">
    <location>
        <begin position="20"/>
        <end position="41"/>
    </location>
</feature>
<organism evidence="2 3">
    <name type="scientific">Acinetobacter rongchengensis</name>
    <dbReference type="NCBI Taxonomy" id="2419601"/>
    <lineage>
        <taxon>Bacteria</taxon>
        <taxon>Pseudomonadati</taxon>
        <taxon>Pseudomonadota</taxon>
        <taxon>Gammaproteobacteria</taxon>
        <taxon>Moraxellales</taxon>
        <taxon>Moraxellaceae</taxon>
        <taxon>Acinetobacter</taxon>
    </lineage>
</organism>
<evidence type="ECO:0000313" key="2">
    <source>
        <dbReference type="EMBL" id="RKG37469.1"/>
    </source>
</evidence>
<dbReference type="RefSeq" id="WP_120384290.1">
    <property type="nucleotide sequence ID" value="NZ_RAXT01000020.1"/>
</dbReference>
<accession>A0A3A8ETI9</accession>
<comment type="caution">
    <text evidence="2">The sequence shown here is derived from an EMBL/GenBank/DDBJ whole genome shotgun (WGS) entry which is preliminary data.</text>
</comment>